<dbReference type="Pfam" id="PF11021">
    <property type="entry name" value="DUF2613"/>
    <property type="match status" value="1"/>
</dbReference>
<gene>
    <name evidence="2" type="ORF">BKA23_1447</name>
</gene>
<reference evidence="2 3" key="1">
    <citation type="submission" date="2019-06" db="EMBL/GenBank/DDBJ databases">
        <title>Sequencing the genomes of 1000 actinobacteria strains.</title>
        <authorList>
            <person name="Klenk H.-P."/>
        </authorList>
    </citation>
    <scope>NUCLEOTIDE SEQUENCE [LARGE SCALE GENOMIC DNA]</scope>
    <source>
        <strain evidence="2 3">DSM 19560</strain>
    </source>
</reference>
<name>A0A561EAJ4_9MICO</name>
<feature type="transmembrane region" description="Helical" evidence="1">
    <location>
        <begin position="7"/>
        <end position="29"/>
    </location>
</feature>
<organism evidence="2 3">
    <name type="scientific">Rudaeicoccus suwonensis</name>
    <dbReference type="NCBI Taxonomy" id="657409"/>
    <lineage>
        <taxon>Bacteria</taxon>
        <taxon>Bacillati</taxon>
        <taxon>Actinomycetota</taxon>
        <taxon>Actinomycetes</taxon>
        <taxon>Micrococcales</taxon>
        <taxon>Dermacoccaceae</taxon>
        <taxon>Rudaeicoccus</taxon>
    </lineage>
</organism>
<keyword evidence="1" id="KW-0472">Membrane</keyword>
<keyword evidence="1" id="KW-1133">Transmembrane helix</keyword>
<accession>A0A561EAJ4</accession>
<keyword evidence="3" id="KW-1185">Reference proteome</keyword>
<protein>
    <submittedName>
        <fullName evidence="2">Uncharacterized protein DUF2613</fullName>
    </submittedName>
</protein>
<comment type="caution">
    <text evidence="2">The sequence shown here is derived from an EMBL/GenBank/DDBJ whole genome shotgun (WGS) entry which is preliminary data.</text>
</comment>
<proteinExistence type="predicted"/>
<dbReference type="InterPro" id="IPR022566">
    <property type="entry name" value="DUF2613"/>
</dbReference>
<evidence type="ECO:0000256" key="1">
    <source>
        <dbReference type="SAM" id="Phobius"/>
    </source>
</evidence>
<dbReference type="Proteomes" id="UP000318297">
    <property type="component" value="Unassembled WGS sequence"/>
</dbReference>
<keyword evidence="1" id="KW-0812">Transmembrane</keyword>
<dbReference type="AlphaFoldDB" id="A0A561EAJ4"/>
<dbReference type="EMBL" id="VIVQ01000001">
    <property type="protein sequence ID" value="TWE12632.1"/>
    <property type="molecule type" value="Genomic_DNA"/>
</dbReference>
<evidence type="ECO:0000313" key="3">
    <source>
        <dbReference type="Proteomes" id="UP000318297"/>
    </source>
</evidence>
<sequence length="49" mass="5122">MNPANKIIYNVGGAIVGALLAAVAIFGLVQQQGSQTQPQTYKGAITYNQ</sequence>
<dbReference type="RefSeq" id="WP_145226765.1">
    <property type="nucleotide sequence ID" value="NZ_VIVQ01000001.1"/>
</dbReference>
<evidence type="ECO:0000313" key="2">
    <source>
        <dbReference type="EMBL" id="TWE12632.1"/>
    </source>
</evidence>